<dbReference type="InterPro" id="IPR029063">
    <property type="entry name" value="SAM-dependent_MTases_sf"/>
</dbReference>
<dbReference type="PANTHER" id="PTHR22809">
    <property type="entry name" value="METHYLTRANSFERASE-RELATED"/>
    <property type="match status" value="1"/>
</dbReference>
<gene>
    <name evidence="4" type="ORF">SAMN02745111_00365</name>
</gene>
<dbReference type="GO" id="GO:0032259">
    <property type="term" value="P:methylation"/>
    <property type="evidence" value="ECO:0007669"/>
    <property type="project" value="UniProtKB-KW"/>
</dbReference>
<dbReference type="OrthoDB" id="9804312at2"/>
<keyword evidence="2 4" id="KW-0808">Transferase</keyword>
<dbReference type="SUPFAM" id="SSF53335">
    <property type="entry name" value="S-adenosyl-L-methionine-dependent methyltransferases"/>
    <property type="match status" value="1"/>
</dbReference>
<evidence type="ECO:0000256" key="2">
    <source>
        <dbReference type="ARBA" id="ARBA00022679"/>
    </source>
</evidence>
<dbReference type="RefSeq" id="WP_078765259.1">
    <property type="nucleotide sequence ID" value="NZ_FUXZ01000003.1"/>
</dbReference>
<feature type="domain" description="Methyltransferase type 11" evidence="3">
    <location>
        <begin position="50"/>
        <end position="144"/>
    </location>
</feature>
<evidence type="ECO:0000256" key="1">
    <source>
        <dbReference type="ARBA" id="ARBA00022603"/>
    </source>
</evidence>
<dbReference type="InterPro" id="IPR013216">
    <property type="entry name" value="Methyltransf_11"/>
</dbReference>
<dbReference type="InterPro" id="IPR026113">
    <property type="entry name" value="METTL2/6/8-like"/>
</dbReference>
<proteinExistence type="predicted"/>
<name>A0A1T4V7V5_9FIRM</name>
<dbReference type="GO" id="GO:0008757">
    <property type="term" value="F:S-adenosylmethionine-dependent methyltransferase activity"/>
    <property type="evidence" value="ECO:0007669"/>
    <property type="project" value="InterPro"/>
</dbReference>
<dbReference type="Proteomes" id="UP000190814">
    <property type="component" value="Unassembled WGS sequence"/>
</dbReference>
<dbReference type="GO" id="GO:0140640">
    <property type="term" value="F:catalytic activity, acting on a nucleic acid"/>
    <property type="evidence" value="ECO:0007669"/>
    <property type="project" value="UniProtKB-ARBA"/>
</dbReference>
<evidence type="ECO:0000259" key="3">
    <source>
        <dbReference type="Pfam" id="PF08241"/>
    </source>
</evidence>
<dbReference type="AlphaFoldDB" id="A0A1T4V7V5"/>
<dbReference type="Pfam" id="PF08241">
    <property type="entry name" value="Methyltransf_11"/>
    <property type="match status" value="1"/>
</dbReference>
<keyword evidence="5" id="KW-1185">Reference proteome</keyword>
<protein>
    <submittedName>
        <fullName evidence="4">Methyltransferase domain-containing protein</fullName>
    </submittedName>
</protein>
<evidence type="ECO:0000313" key="5">
    <source>
        <dbReference type="Proteomes" id="UP000190814"/>
    </source>
</evidence>
<accession>A0A1T4V7V5</accession>
<reference evidence="4 5" key="1">
    <citation type="submission" date="2017-02" db="EMBL/GenBank/DDBJ databases">
        <authorList>
            <person name="Peterson S.W."/>
        </authorList>
    </citation>
    <scope>NUCLEOTIDE SEQUENCE [LARGE SCALE GENOMIC DNA]</scope>
    <source>
        <strain evidence="4 5">ATCC 35992</strain>
    </source>
</reference>
<dbReference type="EMBL" id="FUXZ01000003">
    <property type="protein sequence ID" value="SKA61065.1"/>
    <property type="molecule type" value="Genomic_DNA"/>
</dbReference>
<dbReference type="STRING" id="39495.SAMN02745111_00365"/>
<dbReference type="PANTHER" id="PTHR22809:SF5">
    <property type="entry name" value="TRNA N(3)-METHYLCYTIDINE METHYLTRANSFERASE METTL6"/>
    <property type="match status" value="1"/>
</dbReference>
<dbReference type="CDD" id="cd02440">
    <property type="entry name" value="AdoMet_MTases"/>
    <property type="match status" value="1"/>
</dbReference>
<organism evidence="4 5">
    <name type="scientific">Eubacterium uniforme</name>
    <dbReference type="NCBI Taxonomy" id="39495"/>
    <lineage>
        <taxon>Bacteria</taxon>
        <taxon>Bacillati</taxon>
        <taxon>Bacillota</taxon>
        <taxon>Clostridia</taxon>
        <taxon>Eubacteriales</taxon>
        <taxon>Eubacteriaceae</taxon>
        <taxon>Eubacterium</taxon>
    </lineage>
</organism>
<dbReference type="Gene3D" id="3.40.50.150">
    <property type="entry name" value="Vaccinia Virus protein VP39"/>
    <property type="match status" value="1"/>
</dbReference>
<sequence>MNKDSINANLIANKEWNKTYDNLWDKEIKYDDWLDSFKEYIENTNKPIIDLGCGFGNDTLYLRKMGKEVIPCDYSEIAIKNVKENFPDIKRVECFDMTKGLPFTDNCTDVVIADLTLHYFTKEDTFMILDEIKRVLNKGGVLFLRVNSVEDVNHGAMQGEEIEYHLFKTSDGRYKRFFDEDDIDFFFKDWKKLYVNEESMKRYKEEKILWKCAFVQL</sequence>
<evidence type="ECO:0000313" key="4">
    <source>
        <dbReference type="EMBL" id="SKA61065.1"/>
    </source>
</evidence>
<keyword evidence="1 4" id="KW-0489">Methyltransferase</keyword>